<dbReference type="EMBL" id="JACRUL010000003">
    <property type="protein sequence ID" value="MBC5843277.1"/>
    <property type="molecule type" value="Genomic_DNA"/>
</dbReference>
<accession>A0A923MXF5</accession>
<sequence>MLKKTKLIYNYPYQPYYPDSHSLTEHIQSKRFAECVEPIKSLLILVNQYQQNVKINNGVNLIGSYINEDKDDVDNHYKYTLYVVKTDKQYQVKIGIDAAEPSDLKAVISYTTLNKETIQ</sequence>
<comment type="caution">
    <text evidence="1">The sequence shown here is derived from an EMBL/GenBank/DDBJ whole genome shotgun (WGS) entry which is preliminary data.</text>
</comment>
<proteinExistence type="predicted"/>
<dbReference type="Proteomes" id="UP000641454">
    <property type="component" value="Unassembled WGS sequence"/>
</dbReference>
<organism evidence="1 2">
    <name type="scientific">Flavobacterium muglaense</name>
    <dbReference type="NCBI Taxonomy" id="2764716"/>
    <lineage>
        <taxon>Bacteria</taxon>
        <taxon>Pseudomonadati</taxon>
        <taxon>Bacteroidota</taxon>
        <taxon>Flavobacteriia</taxon>
        <taxon>Flavobacteriales</taxon>
        <taxon>Flavobacteriaceae</taxon>
        <taxon>Flavobacterium</taxon>
    </lineage>
</organism>
<gene>
    <name evidence="1" type="ORF">H8R25_02340</name>
</gene>
<dbReference type="AlphaFoldDB" id="A0A923MXF5"/>
<protein>
    <submittedName>
        <fullName evidence="1">Uncharacterized protein</fullName>
    </submittedName>
</protein>
<dbReference type="RefSeq" id="WP_187016973.1">
    <property type="nucleotide sequence ID" value="NZ_JACRUK010000003.1"/>
</dbReference>
<reference evidence="1 2" key="1">
    <citation type="submission" date="2020-08" db="EMBL/GenBank/DDBJ databases">
        <title>Description of novel Flavobacterium F-392 isolate.</title>
        <authorList>
            <person name="Saticioglu I.B."/>
            <person name="Duman M."/>
            <person name="Altun S."/>
        </authorList>
    </citation>
    <scope>NUCLEOTIDE SEQUENCE [LARGE SCALE GENOMIC DNA]</scope>
    <source>
        <strain evidence="1 2">F-392</strain>
    </source>
</reference>
<name>A0A923MXF5_9FLAO</name>
<evidence type="ECO:0000313" key="1">
    <source>
        <dbReference type="EMBL" id="MBC5843277.1"/>
    </source>
</evidence>
<evidence type="ECO:0000313" key="2">
    <source>
        <dbReference type="Proteomes" id="UP000641454"/>
    </source>
</evidence>
<keyword evidence="2" id="KW-1185">Reference proteome</keyword>